<keyword evidence="1" id="KW-0812">Transmembrane</keyword>
<proteinExistence type="predicted"/>
<sequence>MTASGSAREVPASSGWEPRLYWRWIAYNSIAFVIVLSVGIALAMLGSDVLHLRLASGHVLVALVIATLGAVLFGGVLGTLQWLVVRERAAIPRKAWVTANIGPALLAWLLVIMPAVISAQKSDQDVSMAYLLAASQSLALGPLLGLSQSLVLRKVTGRWKWWIGANLASWLIVDIGLLLLSRLSGDLNVLRGDGSVAEVYLSLIATTPLTGRALLWVLAPAALTPLPEDP</sequence>
<accession>A0AB39Y842</accession>
<dbReference type="AlphaFoldDB" id="A0AB39Y842"/>
<feature type="transmembrane region" description="Helical" evidence="1">
    <location>
        <begin position="24"/>
        <end position="47"/>
    </location>
</feature>
<dbReference type="EMBL" id="CP165727">
    <property type="protein sequence ID" value="XDV65286.1"/>
    <property type="molecule type" value="Genomic_DNA"/>
</dbReference>
<keyword evidence="1" id="KW-0472">Membrane</keyword>
<feature type="transmembrane region" description="Helical" evidence="1">
    <location>
        <begin position="59"/>
        <end position="83"/>
    </location>
</feature>
<feature type="transmembrane region" description="Helical" evidence="1">
    <location>
        <begin position="129"/>
        <end position="147"/>
    </location>
</feature>
<organism evidence="2">
    <name type="scientific">Streptomyces sp. R33</name>
    <dbReference type="NCBI Taxonomy" id="3238629"/>
    <lineage>
        <taxon>Bacteria</taxon>
        <taxon>Bacillati</taxon>
        <taxon>Actinomycetota</taxon>
        <taxon>Actinomycetes</taxon>
        <taxon>Kitasatosporales</taxon>
        <taxon>Streptomycetaceae</taxon>
        <taxon>Streptomyces</taxon>
    </lineage>
</organism>
<name>A0AB39Y842_9ACTN</name>
<feature type="transmembrane region" description="Helical" evidence="1">
    <location>
        <begin position="95"/>
        <end position="117"/>
    </location>
</feature>
<evidence type="ECO:0000256" key="1">
    <source>
        <dbReference type="SAM" id="Phobius"/>
    </source>
</evidence>
<protein>
    <submittedName>
        <fullName evidence="2">Uncharacterized protein</fullName>
    </submittedName>
</protein>
<dbReference type="RefSeq" id="WP_369778330.1">
    <property type="nucleotide sequence ID" value="NZ_CP165727.1"/>
</dbReference>
<evidence type="ECO:0000313" key="2">
    <source>
        <dbReference type="EMBL" id="XDV65286.1"/>
    </source>
</evidence>
<gene>
    <name evidence="2" type="ORF">AB5J51_21165</name>
</gene>
<keyword evidence="1" id="KW-1133">Transmembrane helix</keyword>
<reference evidence="2" key="1">
    <citation type="submission" date="2024-08" db="EMBL/GenBank/DDBJ databases">
        <authorList>
            <person name="Yu S.T."/>
        </authorList>
    </citation>
    <scope>NUCLEOTIDE SEQUENCE</scope>
    <source>
        <strain evidence="2">R33</strain>
    </source>
</reference>
<feature type="transmembrane region" description="Helical" evidence="1">
    <location>
        <begin position="159"/>
        <end position="180"/>
    </location>
</feature>